<dbReference type="EMBL" id="REGN01007195">
    <property type="protein sequence ID" value="RNA07022.1"/>
    <property type="molecule type" value="Genomic_DNA"/>
</dbReference>
<evidence type="ECO:0000313" key="1">
    <source>
        <dbReference type="EMBL" id="RNA07022.1"/>
    </source>
</evidence>
<keyword evidence="2" id="KW-1185">Reference proteome</keyword>
<gene>
    <name evidence="1" type="ORF">BpHYR1_042879</name>
</gene>
<name>A0A3M7Q780_BRAPC</name>
<sequence>DNDPNEAFTSLLDKYQQALETSIPIIGVAKQGDQTHGKN</sequence>
<evidence type="ECO:0000313" key="2">
    <source>
        <dbReference type="Proteomes" id="UP000276133"/>
    </source>
</evidence>
<protein>
    <submittedName>
        <fullName evidence="1">Uncharacterized protein</fullName>
    </submittedName>
</protein>
<dbReference type="Proteomes" id="UP000276133">
    <property type="component" value="Unassembled WGS sequence"/>
</dbReference>
<proteinExistence type="predicted"/>
<dbReference type="AlphaFoldDB" id="A0A3M7Q780"/>
<reference evidence="1 2" key="1">
    <citation type="journal article" date="2018" name="Sci. Rep.">
        <title>Genomic signatures of local adaptation to the degree of environmental predictability in rotifers.</title>
        <authorList>
            <person name="Franch-Gras L."/>
            <person name="Hahn C."/>
            <person name="Garcia-Roger E.M."/>
            <person name="Carmona M.J."/>
            <person name="Serra M."/>
            <person name="Gomez A."/>
        </authorList>
    </citation>
    <scope>NUCLEOTIDE SEQUENCE [LARGE SCALE GENOMIC DNA]</scope>
    <source>
        <strain evidence="1">HYR1</strain>
    </source>
</reference>
<feature type="non-terminal residue" evidence="1">
    <location>
        <position position="1"/>
    </location>
</feature>
<comment type="caution">
    <text evidence="1">The sequence shown here is derived from an EMBL/GenBank/DDBJ whole genome shotgun (WGS) entry which is preliminary data.</text>
</comment>
<organism evidence="1 2">
    <name type="scientific">Brachionus plicatilis</name>
    <name type="common">Marine rotifer</name>
    <name type="synonym">Brachionus muelleri</name>
    <dbReference type="NCBI Taxonomy" id="10195"/>
    <lineage>
        <taxon>Eukaryota</taxon>
        <taxon>Metazoa</taxon>
        <taxon>Spiralia</taxon>
        <taxon>Gnathifera</taxon>
        <taxon>Rotifera</taxon>
        <taxon>Eurotatoria</taxon>
        <taxon>Monogononta</taxon>
        <taxon>Pseudotrocha</taxon>
        <taxon>Ploima</taxon>
        <taxon>Brachionidae</taxon>
        <taxon>Brachionus</taxon>
    </lineage>
</organism>
<accession>A0A3M7Q780</accession>